<dbReference type="Proteomes" id="UP000295781">
    <property type="component" value="Chromosome"/>
</dbReference>
<proteinExistence type="predicted"/>
<protein>
    <submittedName>
        <fullName evidence="1">Uncharacterized protein</fullName>
    </submittedName>
</protein>
<evidence type="ECO:0000313" key="1">
    <source>
        <dbReference type="EMBL" id="AUX25135.1"/>
    </source>
</evidence>
<accession>A0A4P2Q6Q6</accession>
<dbReference type="RefSeq" id="WP_129351866.1">
    <property type="nucleotide sequence ID" value="NZ_CP012670.1"/>
</dbReference>
<gene>
    <name evidence="1" type="ORF">SOCEGT47_056790</name>
</gene>
<organism evidence="1 2">
    <name type="scientific">Sorangium cellulosum</name>
    <name type="common">Polyangium cellulosum</name>
    <dbReference type="NCBI Taxonomy" id="56"/>
    <lineage>
        <taxon>Bacteria</taxon>
        <taxon>Pseudomonadati</taxon>
        <taxon>Myxococcota</taxon>
        <taxon>Polyangia</taxon>
        <taxon>Polyangiales</taxon>
        <taxon>Polyangiaceae</taxon>
        <taxon>Sorangium</taxon>
    </lineage>
</organism>
<dbReference type="AlphaFoldDB" id="A0A4P2Q6Q6"/>
<dbReference type="OrthoDB" id="9833178at2"/>
<evidence type="ECO:0000313" key="2">
    <source>
        <dbReference type="Proteomes" id="UP000295781"/>
    </source>
</evidence>
<reference evidence="1 2" key="1">
    <citation type="submission" date="2015-09" db="EMBL/GenBank/DDBJ databases">
        <title>Sorangium comparison.</title>
        <authorList>
            <person name="Zaburannyi N."/>
            <person name="Bunk B."/>
            <person name="Overmann J."/>
            <person name="Mueller R."/>
        </authorList>
    </citation>
    <scope>NUCLEOTIDE SEQUENCE [LARGE SCALE GENOMIC DNA]</scope>
    <source>
        <strain evidence="1 2">So ceGT47</strain>
    </source>
</reference>
<dbReference type="EMBL" id="CP012670">
    <property type="protein sequence ID" value="AUX25135.1"/>
    <property type="molecule type" value="Genomic_DNA"/>
</dbReference>
<name>A0A4P2Q6Q6_SORCE</name>
<sequence length="212" mass="23241">MRTAFGQALTSARIAAGRSQEIPARRRCIELARSLDGLGVTSNQDGYLDLIAAGEERQRALEMGAMSGCALVVRGMWRRLGVHHPILRAPYRTGRAVADLVEIAAESHALVHVRERLPALHEGDVVIVGGGPEYGGPEHVWTALDVTAQGYPDEMTALIRGLDGGQRDEHGRQAIRVVQHEISGVPPRDSGRRVRWVIDFGVMWCRWGQEAT</sequence>